<gene>
    <name evidence="2" type="ORF">SAMN05192554_12021</name>
</gene>
<protein>
    <submittedName>
        <fullName evidence="2">Uncharacterized protein</fullName>
    </submittedName>
</protein>
<feature type="transmembrane region" description="Helical" evidence="1">
    <location>
        <begin position="35"/>
        <end position="55"/>
    </location>
</feature>
<name>A0A1G9ZFY4_9EURY</name>
<proteinExistence type="predicted"/>
<keyword evidence="1" id="KW-0472">Membrane</keyword>
<keyword evidence="3" id="KW-1185">Reference proteome</keyword>
<sequence>MAGDPNRLIRALATAVVAFGVTAGTGLLLRVPADVAFLQASAVAVALVVGTFAVASAGY</sequence>
<reference evidence="2 3" key="1">
    <citation type="submission" date="2016-10" db="EMBL/GenBank/DDBJ databases">
        <authorList>
            <person name="de Groot N.N."/>
        </authorList>
    </citation>
    <scope>NUCLEOTIDE SEQUENCE [LARGE SCALE GENOMIC DNA]</scope>
    <source>
        <strain evidence="3">EB21,IBRC-M 10013,KCTC 4048</strain>
    </source>
</reference>
<dbReference type="RefSeq" id="WP_089735262.1">
    <property type="nucleotide sequence ID" value="NZ_FNIA01000020.1"/>
</dbReference>
<keyword evidence="1" id="KW-1133">Transmembrane helix</keyword>
<evidence type="ECO:0000313" key="2">
    <source>
        <dbReference type="EMBL" id="SDN20007.1"/>
    </source>
</evidence>
<accession>A0A1G9ZFY4</accession>
<dbReference type="AlphaFoldDB" id="A0A1G9ZFY4"/>
<feature type="transmembrane region" description="Helical" evidence="1">
    <location>
        <begin position="12"/>
        <end position="29"/>
    </location>
</feature>
<keyword evidence="1" id="KW-0812">Transmembrane</keyword>
<dbReference type="EMBL" id="FNIA01000020">
    <property type="protein sequence ID" value="SDN20007.1"/>
    <property type="molecule type" value="Genomic_DNA"/>
</dbReference>
<organism evidence="2 3">
    <name type="scientific">Haloarchaeobius iranensis</name>
    <dbReference type="NCBI Taxonomy" id="996166"/>
    <lineage>
        <taxon>Archaea</taxon>
        <taxon>Methanobacteriati</taxon>
        <taxon>Methanobacteriota</taxon>
        <taxon>Stenosarchaea group</taxon>
        <taxon>Halobacteria</taxon>
        <taxon>Halobacteriales</taxon>
        <taxon>Halorubellaceae</taxon>
        <taxon>Haloarchaeobius</taxon>
    </lineage>
</organism>
<evidence type="ECO:0000256" key="1">
    <source>
        <dbReference type="SAM" id="Phobius"/>
    </source>
</evidence>
<evidence type="ECO:0000313" key="3">
    <source>
        <dbReference type="Proteomes" id="UP000199370"/>
    </source>
</evidence>
<dbReference type="Proteomes" id="UP000199370">
    <property type="component" value="Unassembled WGS sequence"/>
</dbReference>